<name>A0A382UXI1_9ZZZZ</name>
<dbReference type="Gene3D" id="2.60.40.10">
    <property type="entry name" value="Immunoglobulins"/>
    <property type="match status" value="1"/>
</dbReference>
<dbReference type="EMBL" id="UINC01147581">
    <property type="protein sequence ID" value="SVD38982.1"/>
    <property type="molecule type" value="Genomic_DNA"/>
</dbReference>
<dbReference type="InterPro" id="IPR032812">
    <property type="entry name" value="SbsA_Ig"/>
</dbReference>
<dbReference type="Gene3D" id="2.60.40.1220">
    <property type="match status" value="1"/>
</dbReference>
<reference evidence="3" key="1">
    <citation type="submission" date="2018-05" db="EMBL/GenBank/DDBJ databases">
        <authorList>
            <person name="Lanie J.A."/>
            <person name="Ng W.-L."/>
            <person name="Kazmierczak K.M."/>
            <person name="Andrzejewski T.M."/>
            <person name="Davidsen T.M."/>
            <person name="Wayne K.J."/>
            <person name="Tettelin H."/>
            <person name="Glass J.I."/>
            <person name="Rusch D."/>
            <person name="Podicherti R."/>
            <person name="Tsui H.-C.T."/>
            <person name="Winkler M.E."/>
        </authorList>
    </citation>
    <scope>NUCLEOTIDE SEQUENCE</scope>
</reference>
<evidence type="ECO:0000313" key="3">
    <source>
        <dbReference type="EMBL" id="SVD38982.1"/>
    </source>
</evidence>
<dbReference type="AlphaFoldDB" id="A0A382UXI1"/>
<organism evidence="3">
    <name type="scientific">marine metagenome</name>
    <dbReference type="NCBI Taxonomy" id="408172"/>
    <lineage>
        <taxon>unclassified sequences</taxon>
        <taxon>metagenomes</taxon>
        <taxon>ecological metagenomes</taxon>
    </lineage>
</organism>
<feature type="domain" description="SbsA Ig-like" evidence="2">
    <location>
        <begin position="58"/>
        <end position="172"/>
    </location>
</feature>
<feature type="non-terminal residue" evidence="3">
    <location>
        <position position="289"/>
    </location>
</feature>
<gene>
    <name evidence="3" type="ORF">METZ01_LOCUS391836</name>
</gene>
<accession>A0A382UXI1</accession>
<dbReference type="Pfam" id="PF13205">
    <property type="entry name" value="Big_5"/>
    <property type="match status" value="1"/>
</dbReference>
<dbReference type="InterPro" id="IPR014755">
    <property type="entry name" value="Cu-Rt/internalin_Ig-like"/>
</dbReference>
<feature type="non-terminal residue" evidence="3">
    <location>
        <position position="1"/>
    </location>
</feature>
<evidence type="ECO:0000256" key="1">
    <source>
        <dbReference type="ARBA" id="ARBA00022729"/>
    </source>
</evidence>
<sequence length="289" mass="29778">ISASDNTTVTLYFGYDNSSGLIPYSGDGTYTGCVISVTDASGNVGSETLMSYRVDVLRPTVASFMPADTQTSVSLDAPIEIEFSEPVNAGTVSTNTDAGCSGSIQVSSDDFGSCFRMSSSVPLTSDNITFVLNPSDNFTETTTYKIRVTTVVQDSVGNAMASNSELSNGFTTSDAGAPRVREEAAVVGIMGLPETDNSTPSYTFSSNEPGTMSVLSGGCTTSQTTVTPGNNAITFGALAEGTYSSCVIRVTDNSGNPTDLPVSEFTVDQTAPVLSEVGSGIASPDNVTT</sequence>
<protein>
    <recommendedName>
        <fullName evidence="2">SbsA Ig-like domain-containing protein</fullName>
    </recommendedName>
</protein>
<evidence type="ECO:0000259" key="2">
    <source>
        <dbReference type="Pfam" id="PF13205"/>
    </source>
</evidence>
<keyword evidence="1" id="KW-0732">Signal</keyword>
<proteinExistence type="predicted"/>
<dbReference type="InterPro" id="IPR013783">
    <property type="entry name" value="Ig-like_fold"/>
</dbReference>